<reference evidence="20" key="1">
    <citation type="submission" date="2017-08" db="EMBL/GenBank/DDBJ databases">
        <title>Direct submision.</title>
        <authorList>
            <person name="Kim S.-J."/>
            <person name="Rhee S.-K."/>
        </authorList>
    </citation>
    <scope>NUCLEOTIDE SEQUENCE [LARGE SCALE GENOMIC DNA]</scope>
    <source>
        <strain evidence="20">GI5</strain>
    </source>
</reference>
<dbReference type="EC" id="2.7.8.5" evidence="5 16"/>
<dbReference type="KEGG" id="kak:Kalk_00080"/>
<dbReference type="OrthoDB" id="9796672at2"/>
<dbReference type="InterPro" id="IPR050324">
    <property type="entry name" value="CDP-alcohol_PTase-I"/>
</dbReference>
<organism evidence="19 20">
    <name type="scientific">Ketobacter alkanivorans</name>
    <dbReference type="NCBI Taxonomy" id="1917421"/>
    <lineage>
        <taxon>Bacteria</taxon>
        <taxon>Pseudomonadati</taxon>
        <taxon>Pseudomonadota</taxon>
        <taxon>Gammaproteobacteria</taxon>
        <taxon>Pseudomonadales</taxon>
        <taxon>Ketobacteraceae</taxon>
        <taxon>Ketobacter</taxon>
    </lineage>
</organism>
<dbReference type="PIRSF" id="PIRSF000847">
    <property type="entry name" value="Phos_ph_gly_syn"/>
    <property type="match status" value="1"/>
</dbReference>
<keyword evidence="11" id="KW-0443">Lipid metabolism</keyword>
<keyword evidence="14" id="KW-1208">Phospholipid metabolism</keyword>
<dbReference type="InterPro" id="IPR048254">
    <property type="entry name" value="CDP_ALCOHOL_P_TRANSF_CS"/>
</dbReference>
<dbReference type="FunFam" id="1.20.120.1760:FF:000008">
    <property type="entry name" value="CDP-diacylglycerol--glycerol-3-phosphate 3-phosphatidyltransferase 2"/>
    <property type="match status" value="1"/>
</dbReference>
<dbReference type="Gene3D" id="1.20.120.1760">
    <property type="match status" value="1"/>
</dbReference>
<comment type="subcellular location">
    <subcellularLocation>
        <location evidence="2">Membrane</location>
        <topology evidence="2">Multi-pass membrane protein</topology>
    </subcellularLocation>
</comment>
<dbReference type="GO" id="GO:0005737">
    <property type="term" value="C:cytoplasm"/>
    <property type="evidence" value="ECO:0007669"/>
    <property type="project" value="UniProtKB-ARBA"/>
</dbReference>
<evidence type="ECO:0000256" key="18">
    <source>
        <dbReference type="SAM" id="Phobius"/>
    </source>
</evidence>
<evidence type="ECO:0000256" key="10">
    <source>
        <dbReference type="ARBA" id="ARBA00022989"/>
    </source>
</evidence>
<evidence type="ECO:0000313" key="20">
    <source>
        <dbReference type="Proteomes" id="UP000235116"/>
    </source>
</evidence>
<keyword evidence="9 18" id="KW-0812">Transmembrane</keyword>
<comment type="catalytic activity">
    <reaction evidence="15">
        <text>a CDP-1,2-diacyl-sn-glycerol + sn-glycerol 3-phosphate = a 1,2-diacyl-sn-glycero-3-phospho-(1'-sn-glycero-3'-phosphate) + CMP + H(+)</text>
        <dbReference type="Rhea" id="RHEA:12593"/>
        <dbReference type="ChEBI" id="CHEBI:15378"/>
        <dbReference type="ChEBI" id="CHEBI:57597"/>
        <dbReference type="ChEBI" id="CHEBI:58332"/>
        <dbReference type="ChEBI" id="CHEBI:60110"/>
        <dbReference type="ChEBI" id="CHEBI:60377"/>
        <dbReference type="EC" id="2.7.8.5"/>
    </reaction>
</comment>
<evidence type="ECO:0000256" key="6">
    <source>
        <dbReference type="ARBA" id="ARBA00014944"/>
    </source>
</evidence>
<feature type="transmembrane region" description="Helical" evidence="18">
    <location>
        <begin position="81"/>
        <end position="107"/>
    </location>
</feature>
<name>A0A2K9LHF4_9GAMM</name>
<evidence type="ECO:0000256" key="7">
    <source>
        <dbReference type="ARBA" id="ARBA00022516"/>
    </source>
</evidence>
<keyword evidence="13" id="KW-0594">Phospholipid biosynthesis</keyword>
<evidence type="ECO:0000256" key="4">
    <source>
        <dbReference type="ARBA" id="ARBA00010441"/>
    </source>
</evidence>
<dbReference type="GO" id="GO:0008444">
    <property type="term" value="F:CDP-diacylglycerol-glycerol-3-phosphate 3-phosphatidyltransferase activity"/>
    <property type="evidence" value="ECO:0007669"/>
    <property type="project" value="UniProtKB-UniRule"/>
</dbReference>
<dbReference type="EMBL" id="CP022684">
    <property type="protein sequence ID" value="AUM10935.1"/>
    <property type="molecule type" value="Genomic_DNA"/>
</dbReference>
<evidence type="ECO:0000256" key="17">
    <source>
        <dbReference type="RuleBase" id="RU003750"/>
    </source>
</evidence>
<evidence type="ECO:0000256" key="2">
    <source>
        <dbReference type="ARBA" id="ARBA00004141"/>
    </source>
</evidence>
<dbReference type="Proteomes" id="UP000235116">
    <property type="component" value="Chromosome"/>
</dbReference>
<dbReference type="PANTHER" id="PTHR14269">
    <property type="entry name" value="CDP-DIACYLGLYCEROL--GLYCEROL-3-PHOSPHATE 3-PHOSPHATIDYLTRANSFERASE-RELATED"/>
    <property type="match status" value="1"/>
</dbReference>
<feature type="transmembrane region" description="Helical" evidence="18">
    <location>
        <begin position="159"/>
        <end position="183"/>
    </location>
</feature>
<protein>
    <recommendedName>
        <fullName evidence="6 16">CDP-diacylglycerol--glycerol-3-phosphate 3-phosphatidyltransferase</fullName>
        <ecNumber evidence="5 16">2.7.8.5</ecNumber>
    </recommendedName>
</protein>
<comment type="pathway">
    <text evidence="3">Phospholipid metabolism; phosphatidylglycerol biosynthesis; phosphatidylglycerol from CDP-diacylglycerol: step 1/2.</text>
</comment>
<evidence type="ECO:0000256" key="9">
    <source>
        <dbReference type="ARBA" id="ARBA00022692"/>
    </source>
</evidence>
<evidence type="ECO:0000256" key="1">
    <source>
        <dbReference type="ARBA" id="ARBA00001936"/>
    </source>
</evidence>
<evidence type="ECO:0000256" key="16">
    <source>
        <dbReference type="NCBIfam" id="TIGR00560"/>
    </source>
</evidence>
<dbReference type="NCBIfam" id="TIGR00560">
    <property type="entry name" value="pgsA"/>
    <property type="match status" value="1"/>
</dbReference>
<evidence type="ECO:0000256" key="14">
    <source>
        <dbReference type="ARBA" id="ARBA00023264"/>
    </source>
</evidence>
<comment type="cofactor">
    <cofactor evidence="1">
        <name>Mn(2+)</name>
        <dbReference type="ChEBI" id="CHEBI:29035"/>
    </cofactor>
</comment>
<evidence type="ECO:0000256" key="5">
    <source>
        <dbReference type="ARBA" id="ARBA00013170"/>
    </source>
</evidence>
<evidence type="ECO:0000256" key="3">
    <source>
        <dbReference type="ARBA" id="ARBA00005042"/>
    </source>
</evidence>
<evidence type="ECO:0000256" key="8">
    <source>
        <dbReference type="ARBA" id="ARBA00022679"/>
    </source>
</evidence>
<feature type="transmembrane region" description="Helical" evidence="18">
    <location>
        <begin position="12"/>
        <end position="34"/>
    </location>
</feature>
<sequence length="192" mass="21008">MQQVAGKHTFLTIPNMLTLLRIALIPVLVVVFYLPYKWSAMAGAVIFAIAGITDWVDGYLARKMGQSTKLGAFLDPVADKLMVAAALVLLVELHASALFAIPAIVIISREITVSALREWMAELGKRASVAVSYIGKVKTTVQMVAITGLLANEPDMENWVVWLAYALLYAATALTLWSMVVYLKAAWPDLKE</sequence>
<feature type="transmembrane region" description="Helical" evidence="18">
    <location>
        <begin position="40"/>
        <end position="60"/>
    </location>
</feature>
<proteinExistence type="inferred from homology"/>
<keyword evidence="12 18" id="KW-0472">Membrane</keyword>
<dbReference type="InterPro" id="IPR000462">
    <property type="entry name" value="CDP-OH_P_trans"/>
</dbReference>
<comment type="similarity">
    <text evidence="4 17">Belongs to the CDP-alcohol phosphatidyltransferase class-I family.</text>
</comment>
<evidence type="ECO:0000256" key="12">
    <source>
        <dbReference type="ARBA" id="ARBA00023136"/>
    </source>
</evidence>
<dbReference type="InterPro" id="IPR043130">
    <property type="entry name" value="CDP-OH_PTrfase_TM_dom"/>
</dbReference>
<dbReference type="GO" id="GO:0046474">
    <property type="term" value="P:glycerophospholipid biosynthetic process"/>
    <property type="evidence" value="ECO:0007669"/>
    <property type="project" value="TreeGrafter"/>
</dbReference>
<dbReference type="Pfam" id="PF01066">
    <property type="entry name" value="CDP-OH_P_transf"/>
    <property type="match status" value="1"/>
</dbReference>
<keyword evidence="20" id="KW-1185">Reference proteome</keyword>
<gene>
    <name evidence="19" type="primary">pgsA</name>
    <name evidence="19" type="ORF">Kalk_00080</name>
</gene>
<dbReference type="PANTHER" id="PTHR14269:SF62">
    <property type="entry name" value="CDP-DIACYLGLYCEROL--GLYCEROL-3-PHOSPHATE 3-PHOSPHATIDYLTRANSFERASE 1, CHLOROPLASTIC"/>
    <property type="match status" value="1"/>
</dbReference>
<keyword evidence="8 17" id="KW-0808">Transferase</keyword>
<dbReference type="GO" id="GO:0036094">
    <property type="term" value="F:small molecule binding"/>
    <property type="evidence" value="ECO:0007669"/>
    <property type="project" value="UniProtKB-ARBA"/>
</dbReference>
<dbReference type="AlphaFoldDB" id="A0A2K9LHF4"/>
<keyword evidence="10 18" id="KW-1133">Transmembrane helix</keyword>
<dbReference type="GO" id="GO:0005886">
    <property type="term" value="C:plasma membrane"/>
    <property type="evidence" value="ECO:0007669"/>
    <property type="project" value="TreeGrafter"/>
</dbReference>
<evidence type="ECO:0000256" key="13">
    <source>
        <dbReference type="ARBA" id="ARBA00023209"/>
    </source>
</evidence>
<evidence type="ECO:0000313" key="19">
    <source>
        <dbReference type="EMBL" id="AUM10935.1"/>
    </source>
</evidence>
<dbReference type="PROSITE" id="PS00379">
    <property type="entry name" value="CDP_ALCOHOL_P_TRANSF"/>
    <property type="match status" value="1"/>
</dbReference>
<evidence type="ECO:0000256" key="15">
    <source>
        <dbReference type="ARBA" id="ARBA00048586"/>
    </source>
</evidence>
<dbReference type="InterPro" id="IPR004570">
    <property type="entry name" value="Phosphatidylglycerol_P_synth"/>
</dbReference>
<keyword evidence="7" id="KW-0444">Lipid biosynthesis</keyword>
<dbReference type="GO" id="GO:0050793">
    <property type="term" value="P:regulation of developmental process"/>
    <property type="evidence" value="ECO:0007669"/>
    <property type="project" value="UniProtKB-ARBA"/>
</dbReference>
<evidence type="ECO:0000256" key="11">
    <source>
        <dbReference type="ARBA" id="ARBA00023098"/>
    </source>
</evidence>
<accession>A0A2K9LHF4</accession>